<dbReference type="PROSITE" id="PS00678">
    <property type="entry name" value="WD_REPEATS_1"/>
    <property type="match status" value="1"/>
</dbReference>
<dbReference type="AlphaFoldDB" id="A0A5N6KNM8"/>
<dbReference type="PRINTS" id="PR00320">
    <property type="entry name" value="GPROTEINBRPT"/>
</dbReference>
<dbReference type="PROSITE" id="PS50294">
    <property type="entry name" value="WD_REPEATS_REGION"/>
    <property type="match status" value="3"/>
</dbReference>
<feature type="region of interest" description="Disordered" evidence="5">
    <location>
        <begin position="1"/>
        <end position="59"/>
    </location>
</feature>
<evidence type="ECO:0000256" key="1">
    <source>
        <dbReference type="ARBA" id="ARBA00022574"/>
    </source>
</evidence>
<feature type="repeat" description="WD" evidence="3">
    <location>
        <begin position="921"/>
        <end position="959"/>
    </location>
</feature>
<keyword evidence="8" id="KW-1185">Reference proteome</keyword>
<reference evidence="7 8" key="1">
    <citation type="submission" date="2019-06" db="EMBL/GenBank/DDBJ databases">
        <title>A chromosomal-level reference genome of Carpinus fangiana (Coryloideae, Betulaceae).</title>
        <authorList>
            <person name="Yang X."/>
            <person name="Wang Z."/>
            <person name="Zhang L."/>
            <person name="Hao G."/>
            <person name="Liu J."/>
            <person name="Yang Y."/>
        </authorList>
    </citation>
    <scope>NUCLEOTIDE SEQUENCE [LARGE SCALE GENOMIC DNA]</scope>
    <source>
        <strain evidence="7">Cfa_2016G</strain>
        <tissue evidence="7">Leaf</tissue>
    </source>
</reference>
<proteinExistence type="predicted"/>
<dbReference type="CDD" id="cd22147">
    <property type="entry name" value="F-box_SpPof1-like"/>
    <property type="match status" value="1"/>
</dbReference>
<organism evidence="7 8">
    <name type="scientific">Carpinus fangiana</name>
    <dbReference type="NCBI Taxonomy" id="176857"/>
    <lineage>
        <taxon>Eukaryota</taxon>
        <taxon>Viridiplantae</taxon>
        <taxon>Streptophyta</taxon>
        <taxon>Embryophyta</taxon>
        <taxon>Tracheophyta</taxon>
        <taxon>Spermatophyta</taxon>
        <taxon>Magnoliopsida</taxon>
        <taxon>eudicotyledons</taxon>
        <taxon>Gunneridae</taxon>
        <taxon>Pentapetalae</taxon>
        <taxon>rosids</taxon>
        <taxon>fabids</taxon>
        <taxon>Fagales</taxon>
        <taxon>Betulaceae</taxon>
        <taxon>Carpinus</taxon>
    </lineage>
</organism>
<feature type="repeat" description="WD" evidence="3">
    <location>
        <begin position="799"/>
        <end position="838"/>
    </location>
</feature>
<keyword evidence="1 3" id="KW-0853">WD repeat</keyword>
<feature type="compositionally biased region" description="Low complexity" evidence="5">
    <location>
        <begin position="262"/>
        <end position="274"/>
    </location>
</feature>
<comment type="caution">
    <text evidence="7">The sequence shown here is derived from an EMBL/GenBank/DDBJ whole genome shotgun (WGS) entry which is preliminary data.</text>
</comment>
<feature type="repeat" description="WD" evidence="3">
    <location>
        <begin position="881"/>
        <end position="920"/>
    </location>
</feature>
<evidence type="ECO:0000313" key="8">
    <source>
        <dbReference type="Proteomes" id="UP000327013"/>
    </source>
</evidence>
<feature type="region of interest" description="Disordered" evidence="5">
    <location>
        <begin position="520"/>
        <end position="581"/>
    </location>
</feature>
<dbReference type="GO" id="GO:0043161">
    <property type="term" value="P:proteasome-mediated ubiquitin-dependent protein catabolic process"/>
    <property type="evidence" value="ECO:0007669"/>
    <property type="project" value="TreeGrafter"/>
</dbReference>
<dbReference type="InterPro" id="IPR015943">
    <property type="entry name" value="WD40/YVTN_repeat-like_dom_sf"/>
</dbReference>
<feature type="coiled-coil region" evidence="4">
    <location>
        <begin position="120"/>
        <end position="147"/>
    </location>
</feature>
<keyword evidence="2" id="KW-0677">Repeat</keyword>
<feature type="compositionally biased region" description="Polar residues" evidence="5">
    <location>
        <begin position="49"/>
        <end position="59"/>
    </location>
</feature>
<gene>
    <name evidence="7" type="ORF">FH972_021200</name>
</gene>
<feature type="compositionally biased region" description="Basic and acidic residues" evidence="5">
    <location>
        <begin position="175"/>
        <end position="191"/>
    </location>
</feature>
<dbReference type="CDD" id="cd00200">
    <property type="entry name" value="WD40"/>
    <property type="match status" value="1"/>
</dbReference>
<feature type="region of interest" description="Disordered" evidence="5">
    <location>
        <begin position="148"/>
        <end position="328"/>
    </location>
</feature>
<evidence type="ECO:0000256" key="4">
    <source>
        <dbReference type="SAM" id="Coils"/>
    </source>
</evidence>
<dbReference type="EMBL" id="VIBQ01000009">
    <property type="protein sequence ID" value="KAB8336892.1"/>
    <property type="molecule type" value="Genomic_DNA"/>
</dbReference>
<feature type="domain" description="F-box" evidence="6">
    <location>
        <begin position="432"/>
        <end position="479"/>
    </location>
</feature>
<feature type="compositionally biased region" description="Polar residues" evidence="5">
    <location>
        <begin position="252"/>
        <end position="261"/>
    </location>
</feature>
<feature type="region of interest" description="Disordered" evidence="5">
    <location>
        <begin position="347"/>
        <end position="385"/>
    </location>
</feature>
<evidence type="ECO:0000256" key="3">
    <source>
        <dbReference type="PROSITE-ProRule" id="PRU00221"/>
    </source>
</evidence>
<accession>A0A5N6KNM8</accession>
<dbReference type="GO" id="GO:0005737">
    <property type="term" value="C:cytoplasm"/>
    <property type="evidence" value="ECO:0007669"/>
    <property type="project" value="TreeGrafter"/>
</dbReference>
<dbReference type="SMART" id="SM00320">
    <property type="entry name" value="WD40"/>
    <property type="match status" value="7"/>
</dbReference>
<evidence type="ECO:0000259" key="6">
    <source>
        <dbReference type="PROSITE" id="PS50181"/>
    </source>
</evidence>
<dbReference type="PROSITE" id="PS50181">
    <property type="entry name" value="FBOX"/>
    <property type="match status" value="1"/>
</dbReference>
<evidence type="ECO:0000256" key="5">
    <source>
        <dbReference type="SAM" id="MobiDB-lite"/>
    </source>
</evidence>
<dbReference type="Pfam" id="PF00400">
    <property type="entry name" value="WD40"/>
    <property type="match status" value="7"/>
</dbReference>
<dbReference type="PANTHER" id="PTHR19849:SF1">
    <property type="entry name" value="F-BOX_WD REPEAT-CONTAINING PROTEIN 7"/>
    <property type="match status" value="1"/>
</dbReference>
<dbReference type="PROSITE" id="PS50082">
    <property type="entry name" value="WD_REPEATS_2"/>
    <property type="match status" value="5"/>
</dbReference>
<dbReference type="Pfam" id="PF12937">
    <property type="entry name" value="F-box-like"/>
    <property type="match status" value="1"/>
</dbReference>
<keyword evidence="4" id="KW-0175">Coiled coil</keyword>
<dbReference type="PANTHER" id="PTHR19849">
    <property type="entry name" value="PHOSPHOLIPASE A-2-ACTIVATING PROTEIN"/>
    <property type="match status" value="1"/>
</dbReference>
<evidence type="ECO:0000256" key="2">
    <source>
        <dbReference type="ARBA" id="ARBA00022737"/>
    </source>
</evidence>
<dbReference type="InterPro" id="IPR020472">
    <property type="entry name" value="WD40_PAC1"/>
</dbReference>
<dbReference type="SUPFAM" id="SSF81383">
    <property type="entry name" value="F-box domain"/>
    <property type="match status" value="1"/>
</dbReference>
<feature type="repeat" description="WD" evidence="3">
    <location>
        <begin position="686"/>
        <end position="725"/>
    </location>
</feature>
<feature type="compositionally biased region" description="Polar residues" evidence="5">
    <location>
        <begin position="281"/>
        <end position="295"/>
    </location>
</feature>
<dbReference type="InterPro" id="IPR036322">
    <property type="entry name" value="WD40_repeat_dom_sf"/>
</dbReference>
<dbReference type="Gene3D" id="2.130.10.10">
    <property type="entry name" value="YVTN repeat-like/Quinoprotein amine dehydrogenase"/>
    <property type="match status" value="1"/>
</dbReference>
<dbReference type="InterPro" id="IPR001810">
    <property type="entry name" value="F-box_dom"/>
</dbReference>
<dbReference type="GO" id="GO:0010992">
    <property type="term" value="P:ubiquitin recycling"/>
    <property type="evidence" value="ECO:0007669"/>
    <property type="project" value="TreeGrafter"/>
</dbReference>
<dbReference type="InterPro" id="IPR001680">
    <property type="entry name" value="WD40_rpt"/>
</dbReference>
<dbReference type="OrthoDB" id="190105at2759"/>
<dbReference type="GO" id="GO:0043130">
    <property type="term" value="F:ubiquitin binding"/>
    <property type="evidence" value="ECO:0007669"/>
    <property type="project" value="TreeGrafter"/>
</dbReference>
<dbReference type="Gene3D" id="1.20.1280.50">
    <property type="match status" value="1"/>
</dbReference>
<dbReference type="Proteomes" id="UP000327013">
    <property type="component" value="Unassembled WGS sequence"/>
</dbReference>
<evidence type="ECO:0000313" key="7">
    <source>
        <dbReference type="EMBL" id="KAB8336892.1"/>
    </source>
</evidence>
<feature type="repeat" description="WD" evidence="3">
    <location>
        <begin position="839"/>
        <end position="880"/>
    </location>
</feature>
<protein>
    <recommendedName>
        <fullName evidence="6">F-box domain-containing protein</fullName>
    </recommendedName>
</protein>
<dbReference type="SMART" id="SM00256">
    <property type="entry name" value="FBOX"/>
    <property type="match status" value="1"/>
</dbReference>
<dbReference type="InterPro" id="IPR019775">
    <property type="entry name" value="WD40_repeat_CS"/>
</dbReference>
<dbReference type="InterPro" id="IPR036047">
    <property type="entry name" value="F-box-like_dom_sf"/>
</dbReference>
<name>A0A5N6KNM8_9ROSI</name>
<dbReference type="SUPFAM" id="SSF50978">
    <property type="entry name" value="WD40 repeat-like"/>
    <property type="match status" value="1"/>
</dbReference>
<sequence>MTTNDALRVRRESRRSQVSPSPSAGFDDTDLDVSPPNLTFHDALAPTRKPSSSGTLGQLSYAPTTQTTVVTTTTTTTTSFPPIFVKPPRLLRFADQEDYPLAASPTPQSIKRIRFKIGGQDTYFEEAEDAETRLREFNERQARLKSNQGIIRTVKTEGALSHPRPRRSYQSSLQRDVEGEGLGRRDGDRNRSATPISLSDAAELQSFHRRNTKPRSSVGARLPQPGTQYADDDSDDNYEPRRALRQPLGLSASRNVSTESSATATDAPQDPAADVKVPPSTEESLSADSDANPFSNFKVPEARKRSVAPSNINTSPLHDASLPSPSLSPITAAANLRHETARRARLRDAESLSLPPPATRQSSVLLSPNDPAADVEDGADTPHPLVDIPNMLDSYDSMPDPMKTYIMYQMLRRSSKRTLHFVSEVIEPALKCDFLGRLPLELSLNITSRLDAKSMCRAAQVSKKWRNIIDSDERAWKNLIKQDGFVLADGEIERAVREGWGWQLTTGRNDADKDLRQLETTEDSSFTEELSRRLSEASVPGSHDSPHQLMSKRKRKFSNSDKGSKRQKRNRVSPGHQRSAEWLDSLEEASGPAAYANAACMAMPDPQVGLQSLRRMSLFKSIYRRHCCIMKGWMDPNSEPLHLAFKAHQRHVVTCLQFDSEKILTGSDDANIDIYDTSSGASLKTLRGHDGGVWALEYLGDILVSGSTDRTVRVWNMKTGKLLHIFQGHTSTVRCLQILRPTKIGETADGKPIVMPKQPLIITGSRDSTCRIWTLPEPQDRSYYGTVTDVDNPYFVRALTGHSNSVRAIAAHGDTLVSGSYDSTVRVWRLSDGECVHRLQGHTSKVYSVVLDHARNRCISGSMDSLVKVWSLETGACLFNLEGHTSLVGLLDLKDDCLVSAAADATLRIWEPENGRCHHTLSAHTAAITCFAHDKQKIISGSDRTLKMWNTETGDCVRDLLTDLGGVWQIKFDQRRCVAAGQEDCCGPQGEGDNGRGGCCAIRAPRGRILASLAESEGATWSSTIAAKMERFRRPGLPLFMRLLHGLLQARRIAEHHYNVTAPEPLPKGQRYSMDSGHTWRASFFTTLAPCAGAVELVSPRSTFPRFPLPPDETISLAPVLERLVLFLLRISIAEQRLQALILPPLSRALYLLLVRSHVADSFRLD</sequence>
<dbReference type="GO" id="GO:0005634">
    <property type="term" value="C:nucleus"/>
    <property type="evidence" value="ECO:0007669"/>
    <property type="project" value="TreeGrafter"/>
</dbReference>